<dbReference type="GO" id="GO:0009431">
    <property type="term" value="C:bacterial-type flagellum basal body, MS ring"/>
    <property type="evidence" value="ECO:0007669"/>
    <property type="project" value="InterPro"/>
</dbReference>
<keyword evidence="6 11" id="KW-1133">Transmembrane helix</keyword>
<organism evidence="14 15">
    <name type="scientific">Arthrobacter ulcerisalmonis</name>
    <dbReference type="NCBI Taxonomy" id="2483813"/>
    <lineage>
        <taxon>Bacteria</taxon>
        <taxon>Bacillati</taxon>
        <taxon>Actinomycetota</taxon>
        <taxon>Actinomycetes</taxon>
        <taxon>Micrococcales</taxon>
        <taxon>Micrococcaceae</taxon>
        <taxon>Arthrobacter</taxon>
    </lineage>
</organism>
<keyword evidence="14" id="KW-0966">Cell projection</keyword>
<evidence type="ECO:0000256" key="3">
    <source>
        <dbReference type="ARBA" id="ARBA00007971"/>
    </source>
</evidence>
<dbReference type="InterPro" id="IPR000067">
    <property type="entry name" value="FlgMring_FliF"/>
</dbReference>
<evidence type="ECO:0000256" key="7">
    <source>
        <dbReference type="ARBA" id="ARBA00023136"/>
    </source>
</evidence>
<dbReference type="AlphaFoldDB" id="A0A3P5WXC9"/>
<dbReference type="Pfam" id="PF01514">
    <property type="entry name" value="YscJ_FliF"/>
    <property type="match status" value="1"/>
</dbReference>
<keyword evidence="14" id="KW-0282">Flagellum</keyword>
<name>A0A3P5WXC9_9MICC</name>
<dbReference type="RefSeq" id="WP_124091162.1">
    <property type="nucleotide sequence ID" value="NZ_CBCRYA010000003.1"/>
</dbReference>
<evidence type="ECO:0000256" key="8">
    <source>
        <dbReference type="ARBA" id="ARBA00023143"/>
    </source>
</evidence>
<evidence type="ECO:0000256" key="2">
    <source>
        <dbReference type="ARBA" id="ARBA00004651"/>
    </source>
</evidence>
<feature type="compositionally biased region" description="Polar residues" evidence="10">
    <location>
        <begin position="269"/>
        <end position="298"/>
    </location>
</feature>
<evidence type="ECO:0000259" key="12">
    <source>
        <dbReference type="Pfam" id="PF01514"/>
    </source>
</evidence>
<feature type="transmembrane region" description="Helical" evidence="11">
    <location>
        <begin position="26"/>
        <end position="45"/>
    </location>
</feature>
<gene>
    <name evidence="14" type="primary">fliF</name>
    <name evidence="14" type="ORF">PSET11_01188</name>
</gene>
<evidence type="ECO:0000256" key="11">
    <source>
        <dbReference type="SAM" id="Phobius"/>
    </source>
</evidence>
<evidence type="ECO:0000256" key="6">
    <source>
        <dbReference type="ARBA" id="ARBA00022989"/>
    </source>
</evidence>
<keyword evidence="5 11" id="KW-0812">Transmembrane</keyword>
<feature type="transmembrane region" description="Helical" evidence="11">
    <location>
        <begin position="429"/>
        <end position="449"/>
    </location>
</feature>
<sequence length="545" mass="55268">MPPQITGFFRRLGSGIGGFTAGQKTLAVLGAALLVVGIVALSAWLTKPALTPLFSGLKDTDASSIVEQLRADNVPYELTDGGSTIMVPESKVYDERLKAASAGLPTAAATGYSLLDKLGVTSSEFQQSVTYKRALEGELAATIGAMEGVKSAAVRLAIPEKTVFVSSTPDTTASVFLETAPGNTLSTDKVQAIVHLTSAAIENLKPANVSVVDSQGNVLSAVGGAAVGSSGKQAEDYQKRTTDAVRAVLDRVVGPGNSSVAVAADVTGESAQQKSETFTNSAETPPLSESTQTETYTGTGNGAAGVLGPDNIAVPNGENGTGNGTFSSSNNTRNNAVNKVTEDRVIPPGAVRRQTVSVAVNQSAAVGVNLASLTSLVNSAAGLNAARGDVVTVEVIPFSTAAADAAAAALEAGKADADAQRDAGLMNTLLMAGGAVLVIAILAVLIAILRRRGQLREPVDLGERPLAAIPLGPGTPALDPSPATAAIAMAAIPTPEPVAIGAGGGLGMEAALAERRRDEVDTLVAANPEQAADYLRSLMDDRRPV</sequence>
<accession>A0A3P5WXC9</accession>
<dbReference type="NCBIfam" id="TIGR00206">
    <property type="entry name" value="fliF"/>
    <property type="match status" value="1"/>
</dbReference>
<feature type="domain" description="Flagellar M-ring C-terminal" evidence="13">
    <location>
        <begin position="249"/>
        <end position="398"/>
    </location>
</feature>
<evidence type="ECO:0000313" key="14">
    <source>
        <dbReference type="EMBL" id="VDC23711.1"/>
    </source>
</evidence>
<comment type="function">
    <text evidence="9">The M ring may be actively involved in energy transduction.</text>
</comment>
<proteinExistence type="inferred from homology"/>
<dbReference type="PRINTS" id="PR01009">
    <property type="entry name" value="FLGMRINGFLIF"/>
</dbReference>
<feature type="compositionally biased region" description="Polar residues" evidence="10">
    <location>
        <begin position="324"/>
        <end position="338"/>
    </location>
</feature>
<evidence type="ECO:0000256" key="9">
    <source>
        <dbReference type="PIRNR" id="PIRNR004862"/>
    </source>
</evidence>
<dbReference type="InterPro" id="IPR045851">
    <property type="entry name" value="AMP-bd_C_sf"/>
</dbReference>
<dbReference type="GO" id="GO:0071973">
    <property type="term" value="P:bacterial-type flagellum-dependent cell motility"/>
    <property type="evidence" value="ECO:0007669"/>
    <property type="project" value="InterPro"/>
</dbReference>
<keyword evidence="15" id="KW-1185">Reference proteome</keyword>
<evidence type="ECO:0000256" key="1">
    <source>
        <dbReference type="ARBA" id="ARBA00004117"/>
    </source>
</evidence>
<dbReference type="EMBL" id="UXAU01000019">
    <property type="protein sequence ID" value="VDC23711.1"/>
    <property type="molecule type" value="Genomic_DNA"/>
</dbReference>
<dbReference type="GO" id="GO:0005886">
    <property type="term" value="C:plasma membrane"/>
    <property type="evidence" value="ECO:0007669"/>
    <property type="project" value="UniProtKB-SubCell"/>
</dbReference>
<dbReference type="InterPro" id="IPR043427">
    <property type="entry name" value="YscJ/FliF"/>
</dbReference>
<comment type="subcellular location">
    <subcellularLocation>
        <location evidence="1 9">Bacterial flagellum basal body</location>
    </subcellularLocation>
    <subcellularLocation>
        <location evidence="2">Cell membrane</location>
        <topology evidence="2">Multi-pass membrane protein</topology>
    </subcellularLocation>
</comment>
<comment type="similarity">
    <text evidence="3 9">Belongs to the FliF family.</text>
</comment>
<dbReference type="Gene3D" id="3.30.300.30">
    <property type="match status" value="1"/>
</dbReference>
<keyword evidence="4" id="KW-1003">Cell membrane</keyword>
<feature type="domain" description="Flagellar M-ring N-terminal" evidence="12">
    <location>
        <begin position="46"/>
        <end position="220"/>
    </location>
</feature>
<dbReference type="Proteomes" id="UP000280861">
    <property type="component" value="Unassembled WGS sequence"/>
</dbReference>
<dbReference type="InterPro" id="IPR013556">
    <property type="entry name" value="Flag_M-ring_C"/>
</dbReference>
<keyword evidence="8 9" id="KW-0975">Bacterial flagellum</keyword>
<dbReference type="OrthoDB" id="9807026at2"/>
<dbReference type="Pfam" id="PF08345">
    <property type="entry name" value="YscJ_FliF_C"/>
    <property type="match status" value="1"/>
</dbReference>
<dbReference type="GO" id="GO:0003774">
    <property type="term" value="F:cytoskeletal motor activity"/>
    <property type="evidence" value="ECO:0007669"/>
    <property type="project" value="InterPro"/>
</dbReference>
<evidence type="ECO:0000256" key="4">
    <source>
        <dbReference type="ARBA" id="ARBA00022475"/>
    </source>
</evidence>
<evidence type="ECO:0000259" key="13">
    <source>
        <dbReference type="Pfam" id="PF08345"/>
    </source>
</evidence>
<dbReference type="PANTHER" id="PTHR30046:SF0">
    <property type="entry name" value="FLAGELLAR M-RING PROTEIN"/>
    <property type="match status" value="1"/>
</dbReference>
<dbReference type="PIRSF" id="PIRSF004862">
    <property type="entry name" value="FliF"/>
    <property type="match status" value="1"/>
</dbReference>
<dbReference type="InterPro" id="IPR006182">
    <property type="entry name" value="FliF_N_dom"/>
</dbReference>
<feature type="region of interest" description="Disordered" evidence="10">
    <location>
        <begin position="266"/>
        <end position="339"/>
    </location>
</feature>
<evidence type="ECO:0000256" key="5">
    <source>
        <dbReference type="ARBA" id="ARBA00022692"/>
    </source>
</evidence>
<evidence type="ECO:0000313" key="15">
    <source>
        <dbReference type="Proteomes" id="UP000280861"/>
    </source>
</evidence>
<reference evidence="14 15" key="1">
    <citation type="submission" date="2018-11" db="EMBL/GenBank/DDBJ databases">
        <authorList>
            <person name="Criscuolo A."/>
        </authorList>
    </citation>
    <scope>NUCLEOTIDE SEQUENCE [LARGE SCALE GENOMIC DNA]</scope>
    <source>
        <strain evidence="14">AT11b</strain>
    </source>
</reference>
<dbReference type="PANTHER" id="PTHR30046">
    <property type="entry name" value="FLAGELLAR M-RING PROTEIN"/>
    <property type="match status" value="1"/>
</dbReference>
<protein>
    <recommendedName>
        <fullName evidence="9">Flagellar M-ring protein</fullName>
    </recommendedName>
</protein>
<keyword evidence="14" id="KW-0969">Cilium</keyword>
<keyword evidence="7 11" id="KW-0472">Membrane</keyword>
<evidence type="ECO:0000256" key="10">
    <source>
        <dbReference type="SAM" id="MobiDB-lite"/>
    </source>
</evidence>